<name>A0ABQ3MDD2_9PSEU</name>
<evidence type="ECO:0000313" key="5">
    <source>
        <dbReference type="Proteomes" id="UP000635387"/>
    </source>
</evidence>
<dbReference type="InterPro" id="IPR001926">
    <property type="entry name" value="TrpB-like_PALP"/>
</dbReference>
<evidence type="ECO:0000256" key="2">
    <source>
        <dbReference type="ARBA" id="ARBA00022898"/>
    </source>
</evidence>
<gene>
    <name evidence="4" type="ORF">GCM10017790_82420</name>
</gene>
<dbReference type="PANTHER" id="PTHR10314">
    <property type="entry name" value="CYSTATHIONINE BETA-SYNTHASE"/>
    <property type="match status" value="1"/>
</dbReference>
<dbReference type="EMBL" id="BNAY01000016">
    <property type="protein sequence ID" value="GHH37717.1"/>
    <property type="molecule type" value="Genomic_DNA"/>
</dbReference>
<dbReference type="InterPro" id="IPR036052">
    <property type="entry name" value="TrpB-like_PALP_sf"/>
</dbReference>
<organism evidence="4 5">
    <name type="scientific">Amycolatopsis oliviviridis</name>
    <dbReference type="NCBI Taxonomy" id="1471590"/>
    <lineage>
        <taxon>Bacteria</taxon>
        <taxon>Bacillati</taxon>
        <taxon>Actinomycetota</taxon>
        <taxon>Actinomycetes</taxon>
        <taxon>Pseudonocardiales</taxon>
        <taxon>Pseudonocardiaceae</taxon>
        <taxon>Amycolatopsis</taxon>
    </lineage>
</organism>
<sequence length="346" mass="36973">MTWYKGEGKTLPSELHGPVPGRTPMLHAVTRYRGRTTNLWLKLEQENPFGSIKDRVAYSLLSSTFESGVLCGGIIESTSGNLGVALARYSQICGVEFTAVVDPRTSRKLVRQMRSADAKIVEVTTPDATGGYLLSRIAYIRDRMAAEELLVWPNQYENPANPRAHSEGTAPEIAAAVPHGELDVFLGVSTGGTVRGFTDYVERNSLPWRCVAVDEVGSVALGGPPASRSLNGIGASRTSSFVSGQDCLNVKVTAAEAVAACDWVANELGVRVGGSSGAAVAGALRWVGEGLGAEHVVVVCPDGGDRYEDTIYSPGWRRAKELTARSEMEFPEVCSSRVVDNSLVLI</sequence>
<proteinExistence type="predicted"/>
<comment type="caution">
    <text evidence="4">The sequence shown here is derived from an EMBL/GenBank/DDBJ whole genome shotgun (WGS) entry which is preliminary data.</text>
</comment>
<dbReference type="Proteomes" id="UP000635387">
    <property type="component" value="Unassembled WGS sequence"/>
</dbReference>
<keyword evidence="5" id="KW-1185">Reference proteome</keyword>
<dbReference type="RefSeq" id="WP_191259850.1">
    <property type="nucleotide sequence ID" value="NZ_BNAY01000016.1"/>
</dbReference>
<comment type="cofactor">
    <cofactor evidence="1">
        <name>pyridoxal 5'-phosphate</name>
        <dbReference type="ChEBI" id="CHEBI:597326"/>
    </cofactor>
</comment>
<dbReference type="InterPro" id="IPR050214">
    <property type="entry name" value="Cys_Synth/Cystath_Beta-Synth"/>
</dbReference>
<accession>A0ABQ3MDD2</accession>
<evidence type="ECO:0000256" key="1">
    <source>
        <dbReference type="ARBA" id="ARBA00001933"/>
    </source>
</evidence>
<dbReference type="SUPFAM" id="SSF53686">
    <property type="entry name" value="Tryptophan synthase beta subunit-like PLP-dependent enzymes"/>
    <property type="match status" value="1"/>
</dbReference>
<feature type="domain" description="Tryptophan synthase beta chain-like PALP" evidence="3">
    <location>
        <begin position="20"/>
        <end position="302"/>
    </location>
</feature>
<dbReference type="Gene3D" id="3.40.50.1100">
    <property type="match status" value="2"/>
</dbReference>
<protein>
    <recommendedName>
        <fullName evidence="3">Tryptophan synthase beta chain-like PALP domain-containing protein</fullName>
    </recommendedName>
</protein>
<dbReference type="Pfam" id="PF00291">
    <property type="entry name" value="PALP"/>
    <property type="match status" value="1"/>
</dbReference>
<evidence type="ECO:0000313" key="4">
    <source>
        <dbReference type="EMBL" id="GHH37717.1"/>
    </source>
</evidence>
<dbReference type="CDD" id="cd01561">
    <property type="entry name" value="CBS_like"/>
    <property type="match status" value="1"/>
</dbReference>
<reference evidence="5" key="1">
    <citation type="journal article" date="2019" name="Int. J. Syst. Evol. Microbiol.">
        <title>The Global Catalogue of Microorganisms (GCM) 10K type strain sequencing project: providing services to taxonomists for standard genome sequencing and annotation.</title>
        <authorList>
            <consortium name="The Broad Institute Genomics Platform"/>
            <consortium name="The Broad Institute Genome Sequencing Center for Infectious Disease"/>
            <person name="Wu L."/>
            <person name="Ma J."/>
        </authorList>
    </citation>
    <scope>NUCLEOTIDE SEQUENCE [LARGE SCALE GENOMIC DNA]</scope>
    <source>
        <strain evidence="5">CGMCC 4.7683</strain>
    </source>
</reference>
<keyword evidence="2" id="KW-0663">Pyridoxal phosphate</keyword>
<evidence type="ECO:0000259" key="3">
    <source>
        <dbReference type="Pfam" id="PF00291"/>
    </source>
</evidence>